<feature type="compositionally biased region" description="Basic residues" evidence="1">
    <location>
        <begin position="26"/>
        <end position="36"/>
    </location>
</feature>
<dbReference type="AlphaFoldDB" id="A0A6J4JN93"/>
<sequence length="104" mass="10404">AAGAGPCGRPGRAGHDVLGDQPAAAGRRRGRGRRRLGLGLGVEHGPLVRDRRPGGRGAARGRADRGGQGDRGDLPPLVQPVLRRAAPAVRGGPRPAGPGPAGLV</sequence>
<feature type="non-terminal residue" evidence="2">
    <location>
        <position position="104"/>
    </location>
</feature>
<protein>
    <submittedName>
        <fullName evidence="2">Uncharacterized protein</fullName>
    </submittedName>
</protein>
<name>A0A6J4JN93_9ACTN</name>
<gene>
    <name evidence="2" type="ORF">AVDCRST_MAG41-3729</name>
</gene>
<feature type="region of interest" description="Disordered" evidence="1">
    <location>
        <begin position="1"/>
        <end position="104"/>
    </location>
</feature>
<dbReference type="EMBL" id="CADCTP010000342">
    <property type="protein sequence ID" value="CAA9282958.1"/>
    <property type="molecule type" value="Genomic_DNA"/>
</dbReference>
<accession>A0A6J4JN93</accession>
<feature type="non-terminal residue" evidence="2">
    <location>
        <position position="1"/>
    </location>
</feature>
<organism evidence="2">
    <name type="scientific">uncultured Mycobacteriales bacterium</name>
    <dbReference type="NCBI Taxonomy" id="581187"/>
    <lineage>
        <taxon>Bacteria</taxon>
        <taxon>Bacillati</taxon>
        <taxon>Actinomycetota</taxon>
        <taxon>Actinomycetes</taxon>
        <taxon>Mycobacteriales</taxon>
        <taxon>environmental samples</taxon>
    </lineage>
</organism>
<evidence type="ECO:0000313" key="2">
    <source>
        <dbReference type="EMBL" id="CAA9282958.1"/>
    </source>
</evidence>
<proteinExistence type="predicted"/>
<feature type="compositionally biased region" description="Low complexity" evidence="1">
    <location>
        <begin position="83"/>
        <end position="93"/>
    </location>
</feature>
<feature type="compositionally biased region" description="Basic and acidic residues" evidence="1">
    <location>
        <begin position="61"/>
        <end position="73"/>
    </location>
</feature>
<evidence type="ECO:0000256" key="1">
    <source>
        <dbReference type="SAM" id="MobiDB-lite"/>
    </source>
</evidence>
<reference evidence="2" key="1">
    <citation type="submission" date="2020-02" db="EMBL/GenBank/DDBJ databases">
        <authorList>
            <person name="Meier V. D."/>
        </authorList>
    </citation>
    <scope>NUCLEOTIDE SEQUENCE</scope>
    <source>
        <strain evidence="2">AVDCRST_MAG41</strain>
    </source>
</reference>